<feature type="signal peptide" evidence="6">
    <location>
        <begin position="1"/>
        <end position="18"/>
    </location>
</feature>
<dbReference type="InterPro" id="IPR003599">
    <property type="entry name" value="Ig_sub"/>
</dbReference>
<keyword evidence="2" id="KW-1015">Disulfide bond</keyword>
<dbReference type="InterPro" id="IPR007110">
    <property type="entry name" value="Ig-like_dom"/>
</dbReference>
<keyword evidence="5" id="KW-1133">Transmembrane helix</keyword>
<reference evidence="8 9" key="1">
    <citation type="submission" date="2019-09" db="EMBL/GenBank/DDBJ databases">
        <title>Bird 10,000 Genomes (B10K) Project - Family phase.</title>
        <authorList>
            <person name="Zhang G."/>
        </authorList>
    </citation>
    <scope>NUCLEOTIDE SEQUENCE [LARGE SCALE GENOMIC DNA]</scope>
    <source>
        <strain evidence="8">B10K-DU-017-25</strain>
        <tissue evidence="8">Mixed tissue sample</tissue>
    </source>
</reference>
<evidence type="ECO:0000259" key="7">
    <source>
        <dbReference type="PROSITE" id="PS50835"/>
    </source>
</evidence>
<dbReference type="GO" id="GO:0038023">
    <property type="term" value="F:signaling receptor activity"/>
    <property type="evidence" value="ECO:0007669"/>
    <property type="project" value="TreeGrafter"/>
</dbReference>
<dbReference type="SUPFAM" id="SSF48726">
    <property type="entry name" value="Immunoglobulin"/>
    <property type="match status" value="2"/>
</dbReference>
<dbReference type="Proteomes" id="UP000517892">
    <property type="component" value="Unassembled WGS sequence"/>
</dbReference>
<keyword evidence="5" id="KW-0472">Membrane</keyword>
<dbReference type="PANTHER" id="PTHR16423">
    <property type="entry name" value="TREM-LIKE TRANSCRIPT PROTEIN"/>
    <property type="match status" value="1"/>
</dbReference>
<dbReference type="InterPro" id="IPR052314">
    <property type="entry name" value="Immune_rcpt_domain"/>
</dbReference>
<evidence type="ECO:0000313" key="8">
    <source>
        <dbReference type="EMBL" id="NWR77364.1"/>
    </source>
</evidence>
<dbReference type="PANTHER" id="PTHR16423:SF6">
    <property type="entry name" value="TRIGGERING RECEPTOR EXPRESSED ON MYELOID CELLS 2-RELATED"/>
    <property type="match status" value="1"/>
</dbReference>
<evidence type="ECO:0000256" key="3">
    <source>
        <dbReference type="ARBA" id="ARBA00023319"/>
    </source>
</evidence>
<dbReference type="SMART" id="SM00409">
    <property type="entry name" value="IG"/>
    <property type="match status" value="2"/>
</dbReference>
<keyword evidence="3" id="KW-0393">Immunoglobulin domain</keyword>
<evidence type="ECO:0000256" key="4">
    <source>
        <dbReference type="SAM" id="MobiDB-lite"/>
    </source>
</evidence>
<dbReference type="Pfam" id="PF07686">
    <property type="entry name" value="V-set"/>
    <property type="match status" value="2"/>
</dbReference>
<keyword evidence="5" id="KW-0812">Transmembrane</keyword>
<feature type="compositionally biased region" description="Polar residues" evidence="4">
    <location>
        <begin position="305"/>
        <end position="316"/>
    </location>
</feature>
<feature type="region of interest" description="Disordered" evidence="4">
    <location>
        <begin position="291"/>
        <end position="363"/>
    </location>
</feature>
<keyword evidence="9" id="KW-1185">Reference proteome</keyword>
<proteinExistence type="predicted"/>
<evidence type="ECO:0000256" key="5">
    <source>
        <dbReference type="SAM" id="Phobius"/>
    </source>
</evidence>
<dbReference type="AlphaFoldDB" id="A0A7K5A1Z6"/>
<sequence>MELRALLLLLLCFPALQAQIPHVEKRQREGSTLQIQCSYTQEADQRKKAWCRMTNGLREILVETRISRLYPYTIQNTKGKATIDDNKTYRTMYVSMTNLQVEDSGTYACAYLSHSYTYHPLKTISLNVFRELKKSELDRLSVQCSYSKLEYERDTKAWCRREEQDKCNPVARTDFSPTPRNIKDLVARSSIQDDTRNRTITITVEKLQAQDSGMYWCARYVAPAPTWIMEVSLSVSKSEYLWATAVDAGTLQPHLASCSNVNTFILISGLLSVLFILALISLTTLFVRRRKQKKRRGNRQEEHTYSQPEDITQLHSSKGMESPKDDSKDVKYATLNFKPRPSPEDPLYCNIEPSQAPRKPEDEGVEYAVIALK</sequence>
<feature type="non-terminal residue" evidence="8">
    <location>
        <position position="1"/>
    </location>
</feature>
<dbReference type="InterPro" id="IPR013783">
    <property type="entry name" value="Ig-like_fold"/>
</dbReference>
<feature type="non-terminal residue" evidence="8">
    <location>
        <position position="373"/>
    </location>
</feature>
<gene>
    <name evidence="8" type="primary">Cd300ld</name>
    <name evidence="8" type="ORF">CENUNI_R15019</name>
</gene>
<keyword evidence="1 6" id="KW-0732">Signal</keyword>
<evidence type="ECO:0000256" key="6">
    <source>
        <dbReference type="SAM" id="SignalP"/>
    </source>
</evidence>
<comment type="caution">
    <text evidence="8">The sequence shown here is derived from an EMBL/GenBank/DDBJ whole genome shotgun (WGS) entry which is preliminary data.</text>
</comment>
<dbReference type="GO" id="GO:0009986">
    <property type="term" value="C:cell surface"/>
    <property type="evidence" value="ECO:0007669"/>
    <property type="project" value="TreeGrafter"/>
</dbReference>
<evidence type="ECO:0000256" key="2">
    <source>
        <dbReference type="ARBA" id="ARBA00023157"/>
    </source>
</evidence>
<feature type="chain" id="PRO_5029837828" evidence="6">
    <location>
        <begin position="19"/>
        <end position="373"/>
    </location>
</feature>
<evidence type="ECO:0000313" key="9">
    <source>
        <dbReference type="Proteomes" id="UP000517892"/>
    </source>
</evidence>
<dbReference type="SMART" id="SM00406">
    <property type="entry name" value="IGv"/>
    <property type="match status" value="2"/>
</dbReference>
<feature type="transmembrane region" description="Helical" evidence="5">
    <location>
        <begin position="264"/>
        <end position="287"/>
    </location>
</feature>
<dbReference type="PROSITE" id="PS50835">
    <property type="entry name" value="IG_LIKE"/>
    <property type="match status" value="1"/>
</dbReference>
<feature type="domain" description="Ig-like" evidence="7">
    <location>
        <begin position="14"/>
        <end position="125"/>
    </location>
</feature>
<dbReference type="InterPro" id="IPR036179">
    <property type="entry name" value="Ig-like_dom_sf"/>
</dbReference>
<dbReference type="InterPro" id="IPR013106">
    <property type="entry name" value="Ig_V-set"/>
</dbReference>
<dbReference type="OrthoDB" id="8959642at2759"/>
<feature type="compositionally biased region" description="Basic and acidic residues" evidence="4">
    <location>
        <begin position="321"/>
        <end position="331"/>
    </location>
</feature>
<evidence type="ECO:0000256" key="1">
    <source>
        <dbReference type="ARBA" id="ARBA00022729"/>
    </source>
</evidence>
<name>A0A7K5A1Z6_9AVES</name>
<dbReference type="Gene3D" id="2.60.40.10">
    <property type="entry name" value="Immunoglobulins"/>
    <property type="match status" value="2"/>
</dbReference>
<dbReference type="EMBL" id="VYZI01000453">
    <property type="protein sequence ID" value="NWR77364.1"/>
    <property type="molecule type" value="Genomic_DNA"/>
</dbReference>
<protein>
    <submittedName>
        <fullName evidence="8">CLM5 protein</fullName>
    </submittedName>
</protein>
<accession>A0A7K5A1Z6</accession>
<organism evidence="8 9">
    <name type="scientific">Centropus unirufus</name>
    <dbReference type="NCBI Taxonomy" id="1118519"/>
    <lineage>
        <taxon>Eukaryota</taxon>
        <taxon>Metazoa</taxon>
        <taxon>Chordata</taxon>
        <taxon>Craniata</taxon>
        <taxon>Vertebrata</taxon>
        <taxon>Euteleostomi</taxon>
        <taxon>Archelosauria</taxon>
        <taxon>Archosauria</taxon>
        <taxon>Dinosauria</taxon>
        <taxon>Saurischia</taxon>
        <taxon>Theropoda</taxon>
        <taxon>Coelurosauria</taxon>
        <taxon>Aves</taxon>
        <taxon>Neognathae</taxon>
        <taxon>Neoaves</taxon>
        <taxon>Otidimorphae</taxon>
        <taxon>Cuculiformes</taxon>
        <taxon>Centropidae</taxon>
        <taxon>Centropus</taxon>
    </lineage>
</organism>